<dbReference type="AlphaFoldDB" id="A0A6G1KJ96"/>
<sequence>MRANVNARTNSSSYAKYMIEREDNPFVNKRLDYVNPQTRKVVTEIMVNSWRVRKRQSIPTANRSKYEHNRRLECRKTVEYRTRLRIARFSFRHPIYPPHNPEMAELGLTKSRYRKILSDIDDMKRDYKPSTGDLRSSCAPWLRHIRKRSTDDALTKASEYIRGVNAQDRRLVWTIEKIPGVYDSGFGRSGKEWEISVWNGEDPLELLIRLEKWGIVERRLFVDEDE</sequence>
<proteinExistence type="predicted"/>
<dbReference type="Proteomes" id="UP000799428">
    <property type="component" value="Unassembled WGS sequence"/>
</dbReference>
<evidence type="ECO:0000313" key="1">
    <source>
        <dbReference type="EMBL" id="KAF2712552.1"/>
    </source>
</evidence>
<reference evidence="1" key="1">
    <citation type="journal article" date="2020" name="Stud. Mycol.">
        <title>101 Dothideomycetes genomes: a test case for predicting lifestyles and emergence of pathogens.</title>
        <authorList>
            <person name="Haridas S."/>
            <person name="Albert R."/>
            <person name="Binder M."/>
            <person name="Bloem J."/>
            <person name="Labutti K."/>
            <person name="Salamov A."/>
            <person name="Andreopoulos B."/>
            <person name="Baker S."/>
            <person name="Barry K."/>
            <person name="Bills G."/>
            <person name="Bluhm B."/>
            <person name="Cannon C."/>
            <person name="Castanera R."/>
            <person name="Culley D."/>
            <person name="Daum C."/>
            <person name="Ezra D."/>
            <person name="Gonzalez J."/>
            <person name="Henrissat B."/>
            <person name="Kuo A."/>
            <person name="Liang C."/>
            <person name="Lipzen A."/>
            <person name="Lutzoni F."/>
            <person name="Magnuson J."/>
            <person name="Mondo S."/>
            <person name="Nolan M."/>
            <person name="Ohm R."/>
            <person name="Pangilinan J."/>
            <person name="Park H.-J."/>
            <person name="Ramirez L."/>
            <person name="Alfaro M."/>
            <person name="Sun H."/>
            <person name="Tritt A."/>
            <person name="Yoshinaga Y."/>
            <person name="Zwiers L.-H."/>
            <person name="Turgeon B."/>
            <person name="Goodwin S."/>
            <person name="Spatafora J."/>
            <person name="Crous P."/>
            <person name="Grigoriev I."/>
        </authorList>
    </citation>
    <scope>NUCLEOTIDE SEQUENCE</scope>
    <source>
        <strain evidence="1">CBS 279.74</strain>
    </source>
</reference>
<accession>A0A6G1KJ96</accession>
<name>A0A6G1KJ96_9PLEO</name>
<dbReference type="EMBL" id="MU005766">
    <property type="protein sequence ID" value="KAF2712552.1"/>
    <property type="molecule type" value="Genomic_DNA"/>
</dbReference>
<keyword evidence="2" id="KW-1185">Reference proteome</keyword>
<gene>
    <name evidence="1" type="ORF">K504DRAFT_464641</name>
</gene>
<dbReference type="OrthoDB" id="3785702at2759"/>
<organism evidence="1 2">
    <name type="scientific">Pleomassaria siparia CBS 279.74</name>
    <dbReference type="NCBI Taxonomy" id="1314801"/>
    <lineage>
        <taxon>Eukaryota</taxon>
        <taxon>Fungi</taxon>
        <taxon>Dikarya</taxon>
        <taxon>Ascomycota</taxon>
        <taxon>Pezizomycotina</taxon>
        <taxon>Dothideomycetes</taxon>
        <taxon>Pleosporomycetidae</taxon>
        <taxon>Pleosporales</taxon>
        <taxon>Pleomassariaceae</taxon>
        <taxon>Pleomassaria</taxon>
    </lineage>
</organism>
<evidence type="ECO:0000313" key="2">
    <source>
        <dbReference type="Proteomes" id="UP000799428"/>
    </source>
</evidence>
<protein>
    <submittedName>
        <fullName evidence="1">Uncharacterized protein</fullName>
    </submittedName>
</protein>